<reference evidence="2" key="2">
    <citation type="submission" date="2020-05" db="UniProtKB">
        <authorList>
            <consortium name="EnsemblMetazoa"/>
        </authorList>
    </citation>
    <scope>IDENTIFICATION</scope>
</reference>
<sequence>MVPKIFIHRSSLRVLGISHLQVATLVDADRSQDVPMGFSSTTFSSRCETVGSVTRRCAPAPEENNLLHVTLQLLSRSLSTGLQQSDRSAGAS</sequence>
<dbReference type="Proteomes" id="UP000030765">
    <property type="component" value="Unassembled WGS sequence"/>
</dbReference>
<gene>
    <name evidence="1" type="ORF">ZHAS_00011162</name>
</gene>
<dbReference type="EMBL" id="ATLV01018804">
    <property type="status" value="NOT_ANNOTATED_CDS"/>
    <property type="molecule type" value="Genomic_DNA"/>
</dbReference>
<evidence type="ECO:0000313" key="2">
    <source>
        <dbReference type="EnsemblMetazoa" id="ASIC011162-PA"/>
    </source>
</evidence>
<evidence type="ECO:0000313" key="1">
    <source>
        <dbReference type="EMBL" id="KFB43366.1"/>
    </source>
</evidence>
<name>A0A084VZH2_ANOSI</name>
<reference evidence="1 3" key="1">
    <citation type="journal article" date="2014" name="BMC Genomics">
        <title>Genome sequence of Anopheles sinensis provides insight into genetics basis of mosquito competence for malaria parasites.</title>
        <authorList>
            <person name="Zhou D."/>
            <person name="Zhang D."/>
            <person name="Ding G."/>
            <person name="Shi L."/>
            <person name="Hou Q."/>
            <person name="Ye Y."/>
            <person name="Xu Y."/>
            <person name="Zhou H."/>
            <person name="Xiong C."/>
            <person name="Li S."/>
            <person name="Yu J."/>
            <person name="Hong S."/>
            <person name="Yu X."/>
            <person name="Zou P."/>
            <person name="Chen C."/>
            <person name="Chang X."/>
            <person name="Wang W."/>
            <person name="Lv Y."/>
            <person name="Sun Y."/>
            <person name="Ma L."/>
            <person name="Shen B."/>
            <person name="Zhu C."/>
        </authorList>
    </citation>
    <scope>NUCLEOTIDE SEQUENCE [LARGE SCALE GENOMIC DNA]</scope>
</reference>
<dbReference type="EMBL" id="KE525248">
    <property type="protein sequence ID" value="KFB43366.1"/>
    <property type="molecule type" value="Genomic_DNA"/>
</dbReference>
<accession>A0A084VZH2</accession>
<organism evidence="1">
    <name type="scientific">Anopheles sinensis</name>
    <name type="common">Mosquito</name>
    <dbReference type="NCBI Taxonomy" id="74873"/>
    <lineage>
        <taxon>Eukaryota</taxon>
        <taxon>Metazoa</taxon>
        <taxon>Ecdysozoa</taxon>
        <taxon>Arthropoda</taxon>
        <taxon>Hexapoda</taxon>
        <taxon>Insecta</taxon>
        <taxon>Pterygota</taxon>
        <taxon>Neoptera</taxon>
        <taxon>Endopterygota</taxon>
        <taxon>Diptera</taxon>
        <taxon>Nematocera</taxon>
        <taxon>Culicoidea</taxon>
        <taxon>Culicidae</taxon>
        <taxon>Anophelinae</taxon>
        <taxon>Anopheles</taxon>
    </lineage>
</organism>
<keyword evidence="3" id="KW-1185">Reference proteome</keyword>
<protein>
    <submittedName>
        <fullName evidence="1 2">MarR family transcriptional regulator</fullName>
    </submittedName>
</protein>
<evidence type="ECO:0000313" key="3">
    <source>
        <dbReference type="Proteomes" id="UP000030765"/>
    </source>
</evidence>
<dbReference type="EnsemblMetazoa" id="ASIC011162-RA">
    <property type="protein sequence ID" value="ASIC011162-PA"/>
    <property type="gene ID" value="ASIC011162"/>
</dbReference>
<proteinExistence type="predicted"/>
<dbReference type="AlphaFoldDB" id="A0A084VZH2"/>
<dbReference type="VEuPathDB" id="VectorBase:ASIC011162"/>